<gene>
    <name evidence="1" type="ORF">KME25_33095</name>
</gene>
<organism evidence="1 2">
    <name type="scientific">Symplocastrum torsivum CPER-KK1</name>
    <dbReference type="NCBI Taxonomy" id="450513"/>
    <lineage>
        <taxon>Bacteria</taxon>
        <taxon>Bacillati</taxon>
        <taxon>Cyanobacteriota</taxon>
        <taxon>Cyanophyceae</taxon>
        <taxon>Oscillatoriophycideae</taxon>
        <taxon>Oscillatoriales</taxon>
        <taxon>Microcoleaceae</taxon>
        <taxon>Symplocastrum</taxon>
    </lineage>
</organism>
<accession>A0A951PU14</accession>
<dbReference type="EMBL" id="JAHHIF010000086">
    <property type="protein sequence ID" value="MBW4549206.1"/>
    <property type="molecule type" value="Genomic_DNA"/>
</dbReference>
<evidence type="ECO:0000313" key="2">
    <source>
        <dbReference type="Proteomes" id="UP000753908"/>
    </source>
</evidence>
<name>A0A951PU14_9CYAN</name>
<reference evidence="1" key="1">
    <citation type="submission" date="2021-05" db="EMBL/GenBank/DDBJ databases">
        <authorList>
            <person name="Pietrasiak N."/>
            <person name="Ward R."/>
            <person name="Stajich J.E."/>
            <person name="Kurbessoian T."/>
        </authorList>
    </citation>
    <scope>NUCLEOTIDE SEQUENCE</scope>
    <source>
        <strain evidence="1">CPER-KK1</strain>
    </source>
</reference>
<proteinExistence type="predicted"/>
<evidence type="ECO:0000313" key="1">
    <source>
        <dbReference type="EMBL" id="MBW4549206.1"/>
    </source>
</evidence>
<comment type="caution">
    <text evidence="1">The sequence shown here is derived from an EMBL/GenBank/DDBJ whole genome shotgun (WGS) entry which is preliminary data.</text>
</comment>
<protein>
    <submittedName>
        <fullName evidence="1">Uncharacterized protein</fullName>
    </submittedName>
</protein>
<reference evidence="1" key="2">
    <citation type="journal article" date="2022" name="Microbiol. Resour. Announc.">
        <title>Metagenome Sequencing to Explore Phylogenomics of Terrestrial Cyanobacteria.</title>
        <authorList>
            <person name="Ward R.D."/>
            <person name="Stajich J.E."/>
            <person name="Johansen J.R."/>
            <person name="Huntemann M."/>
            <person name="Clum A."/>
            <person name="Foster B."/>
            <person name="Foster B."/>
            <person name="Roux S."/>
            <person name="Palaniappan K."/>
            <person name="Varghese N."/>
            <person name="Mukherjee S."/>
            <person name="Reddy T.B.K."/>
            <person name="Daum C."/>
            <person name="Copeland A."/>
            <person name="Chen I.A."/>
            <person name="Ivanova N.N."/>
            <person name="Kyrpides N.C."/>
            <person name="Shapiro N."/>
            <person name="Eloe-Fadrosh E.A."/>
            <person name="Pietrasiak N."/>
        </authorList>
    </citation>
    <scope>NUCLEOTIDE SEQUENCE</scope>
    <source>
        <strain evidence="1">CPER-KK1</strain>
    </source>
</reference>
<dbReference type="AlphaFoldDB" id="A0A951PU14"/>
<dbReference type="Proteomes" id="UP000753908">
    <property type="component" value="Unassembled WGS sequence"/>
</dbReference>
<sequence>MFVDSVSEILSRLCCTKSVKGIKASFLPQGSHQMKNGQCPKCSSHEVFCNTNRKFPSLNTITVGSGTSGDRYVPLDTYICGTCGYVESYVSRPSDLSYIKNEWTLLELPTSFTHSTEKHPVTANGAFSSEG</sequence>